<reference evidence="2 3" key="1">
    <citation type="submission" date="2018-12" db="EMBL/GenBank/DDBJ databases">
        <title>The genome sequences of strain 502.</title>
        <authorList>
            <person name="Gao J."/>
            <person name="Sun J."/>
        </authorList>
    </citation>
    <scope>NUCLEOTIDE SEQUENCE [LARGE SCALE GENOMIC DNA]</scope>
    <source>
        <strain evidence="2 3">502</strain>
    </source>
</reference>
<sequence>MIARREILIGGAVALAGLPVQAQPLMTKPVRVVTPFPAGSGPDAALRVVGETLARKWGQPVVVDNRPGGNGFIAITTFKNAPPDHHTLLLIDSNHATTHPHTFARLPYDVEKDLQPVGMILRTPFFVAVAPDSPMRGVEDIVAAAKAKPDAVTYGSWFMGSPGHIGALQLQVLRGIRMTHVPYRDFGQLYAAVATKEVDWALGSIASAGALERAGKLRFIALAAPRRDPSYPNVPATSELSNLREFDVSAWAGLFAARSTPAPVVEQLVADLRDALDRSDVVERYRTFGYEAPRLAPEAYSQLIRRETTAWGQIIRTANLKLD</sequence>
<comment type="similarity">
    <text evidence="1">Belongs to the UPF0065 (bug) family.</text>
</comment>
<dbReference type="RefSeq" id="WP_125966485.1">
    <property type="nucleotide sequence ID" value="NZ_RXFQ01000018.1"/>
</dbReference>
<dbReference type="PANTHER" id="PTHR42928">
    <property type="entry name" value="TRICARBOXYLATE-BINDING PROTEIN"/>
    <property type="match status" value="1"/>
</dbReference>
<dbReference type="InterPro" id="IPR005064">
    <property type="entry name" value="BUG"/>
</dbReference>
<dbReference type="PANTHER" id="PTHR42928:SF5">
    <property type="entry name" value="BLR1237 PROTEIN"/>
    <property type="match status" value="1"/>
</dbReference>
<name>A0ABY0A165_9BURK</name>
<dbReference type="InterPro" id="IPR042100">
    <property type="entry name" value="Bug_dom1"/>
</dbReference>
<proteinExistence type="inferred from homology"/>
<dbReference type="PIRSF" id="PIRSF017082">
    <property type="entry name" value="YflP"/>
    <property type="match status" value="1"/>
</dbReference>
<dbReference type="Gene3D" id="3.40.190.10">
    <property type="entry name" value="Periplasmic binding protein-like II"/>
    <property type="match status" value="1"/>
</dbReference>
<evidence type="ECO:0000313" key="3">
    <source>
        <dbReference type="Proteomes" id="UP000271137"/>
    </source>
</evidence>
<evidence type="ECO:0000256" key="1">
    <source>
        <dbReference type="ARBA" id="ARBA00006987"/>
    </source>
</evidence>
<comment type="caution">
    <text evidence="2">The sequence shown here is derived from an EMBL/GenBank/DDBJ whole genome shotgun (WGS) entry which is preliminary data.</text>
</comment>
<dbReference type="Proteomes" id="UP000271137">
    <property type="component" value="Unassembled WGS sequence"/>
</dbReference>
<evidence type="ECO:0000313" key="2">
    <source>
        <dbReference type="EMBL" id="RSZ30809.1"/>
    </source>
</evidence>
<dbReference type="Pfam" id="PF03401">
    <property type="entry name" value="TctC"/>
    <property type="match status" value="1"/>
</dbReference>
<keyword evidence="3" id="KW-1185">Reference proteome</keyword>
<organism evidence="2 3">
    <name type="scientific">Variovorax beijingensis</name>
    <dbReference type="NCBI Taxonomy" id="2496117"/>
    <lineage>
        <taxon>Bacteria</taxon>
        <taxon>Pseudomonadati</taxon>
        <taxon>Pseudomonadota</taxon>
        <taxon>Betaproteobacteria</taxon>
        <taxon>Burkholderiales</taxon>
        <taxon>Comamonadaceae</taxon>
        <taxon>Variovorax</taxon>
    </lineage>
</organism>
<dbReference type="Gene3D" id="3.40.190.150">
    <property type="entry name" value="Bordetella uptake gene, domain 1"/>
    <property type="match status" value="1"/>
</dbReference>
<dbReference type="CDD" id="cd07012">
    <property type="entry name" value="PBP2_Bug_TTT"/>
    <property type="match status" value="1"/>
</dbReference>
<gene>
    <name evidence="2" type="ORF">EJO66_25610</name>
</gene>
<dbReference type="EMBL" id="RXFQ01000018">
    <property type="protein sequence ID" value="RSZ30809.1"/>
    <property type="molecule type" value="Genomic_DNA"/>
</dbReference>
<protein>
    <submittedName>
        <fullName evidence="2">Tripartite tricarboxylate transporter substrate binding protein</fullName>
    </submittedName>
</protein>
<dbReference type="SUPFAM" id="SSF53850">
    <property type="entry name" value="Periplasmic binding protein-like II"/>
    <property type="match status" value="1"/>
</dbReference>
<accession>A0ABY0A165</accession>